<dbReference type="CDD" id="cd12823">
    <property type="entry name" value="Mrs2_Mfm1p-like"/>
    <property type="match status" value="1"/>
</dbReference>
<dbReference type="Pfam" id="PF22099">
    <property type="entry name" value="MRS2-like"/>
    <property type="match status" value="3"/>
</dbReference>
<reference evidence="4" key="2">
    <citation type="submission" date="2023-05" db="EMBL/GenBank/DDBJ databases">
        <authorList>
            <person name="Schelkunov M.I."/>
        </authorList>
    </citation>
    <scope>NUCLEOTIDE SEQUENCE</scope>
    <source>
        <strain evidence="4">Hsosn_3</strain>
        <tissue evidence="4">Leaf</tissue>
    </source>
</reference>
<feature type="region of interest" description="Disordered" evidence="3">
    <location>
        <begin position="155"/>
        <end position="183"/>
    </location>
</feature>
<dbReference type="GO" id="GO:0015095">
    <property type="term" value="F:magnesium ion transmembrane transporter activity"/>
    <property type="evidence" value="ECO:0007669"/>
    <property type="project" value="UniProtKB-ARBA"/>
</dbReference>
<feature type="compositionally biased region" description="Basic and acidic residues" evidence="3">
    <location>
        <begin position="174"/>
        <end position="183"/>
    </location>
</feature>
<feature type="region of interest" description="Disordered" evidence="3">
    <location>
        <begin position="328"/>
        <end position="352"/>
    </location>
</feature>
<dbReference type="EMBL" id="JAUIZM010000005">
    <property type="protein sequence ID" value="KAK1385883.1"/>
    <property type="molecule type" value="Genomic_DNA"/>
</dbReference>
<evidence type="ECO:0000256" key="2">
    <source>
        <dbReference type="RuleBase" id="RU366041"/>
    </source>
</evidence>
<dbReference type="FunFam" id="2.40.128.330:FF:000001">
    <property type="entry name" value="Magnesium transporter MRS2-1"/>
    <property type="match status" value="1"/>
</dbReference>
<keyword evidence="2" id="KW-1133">Transmembrane helix</keyword>
<sequence length="479" mass="53745">MRTSYPPLLPNPTVPPPENEVDPTRLTGSTHRKKPTTIRPWLVLDSSGQTQLMEAGKHVIMRRTFLPARDLRILDPLLSYPSTVLGRDKAIVINLEHIKAIITAHEVFLLNYKDPSVRPFVEHLQRRVVRRFQAVKVREGGVNAGNTDWTNLYDLDDSQSRSASPPKLSRSFPKKGEDSKKDGKQALENRDGLKLLPFEFIALEACLEAVCSCLDNEAKTLEQEAHPALDKLTSQISTLNLERVRQIKSRLVAITGRVQKVRDELEQLLDDDEDMAEMYLTDKLLQRLENSTVSSIYDEAGVEEGPDIDGTIPDDVSVEGDIQPIDNQQDHLFGTSNAPGRDSHGTRTSTAHSAISKQLDVEELEMLLEAYFVQIDGTLNKLSTLRDYVDDTEDYINIMLDDKQNHLLQMGVVLTTATLVINAFIVVAGVFGMNITIDLFDGAKHGEKEFLWTIFGSTAGSIFLYVAAISWFKHKRLLE</sequence>
<feature type="region of interest" description="Disordered" evidence="3">
    <location>
        <begin position="1"/>
        <end position="32"/>
    </location>
</feature>
<comment type="function">
    <text evidence="2">Magnesium transporter that may mediate the influx of magnesium.</text>
</comment>
<feature type="transmembrane region" description="Helical" evidence="2">
    <location>
        <begin position="407"/>
        <end position="430"/>
    </location>
</feature>
<gene>
    <name evidence="5" type="ORF">POM88_023618</name>
    <name evidence="4" type="ORF">POM88_053671</name>
</gene>
<keyword evidence="6" id="KW-1185">Reference proteome</keyword>
<comment type="similarity">
    <text evidence="1 2">Belongs to the CorA metal ion transporter (MIT) (TC 1.A.35.5) family.</text>
</comment>
<keyword evidence="2" id="KW-0472">Membrane</keyword>
<accession>A0AAD8GPP6</accession>
<organism evidence="4 6">
    <name type="scientific">Heracleum sosnowskyi</name>
    <dbReference type="NCBI Taxonomy" id="360622"/>
    <lineage>
        <taxon>Eukaryota</taxon>
        <taxon>Viridiplantae</taxon>
        <taxon>Streptophyta</taxon>
        <taxon>Embryophyta</taxon>
        <taxon>Tracheophyta</taxon>
        <taxon>Spermatophyta</taxon>
        <taxon>Magnoliopsida</taxon>
        <taxon>eudicotyledons</taxon>
        <taxon>Gunneridae</taxon>
        <taxon>Pentapetalae</taxon>
        <taxon>asterids</taxon>
        <taxon>campanulids</taxon>
        <taxon>Apiales</taxon>
        <taxon>Apiaceae</taxon>
        <taxon>Apioideae</taxon>
        <taxon>apioid superclade</taxon>
        <taxon>Tordylieae</taxon>
        <taxon>Tordyliinae</taxon>
        <taxon>Heracleum</taxon>
    </lineage>
</organism>
<dbReference type="GO" id="GO:0016020">
    <property type="term" value="C:membrane"/>
    <property type="evidence" value="ECO:0007669"/>
    <property type="project" value="UniProtKB-SubCell"/>
</dbReference>
<keyword evidence="2" id="KW-0813">Transport</keyword>
<keyword evidence="2" id="KW-0406">Ion transport</keyword>
<dbReference type="Gene3D" id="1.20.58.340">
    <property type="entry name" value="Magnesium transport protein CorA, transmembrane region"/>
    <property type="match status" value="1"/>
</dbReference>
<dbReference type="EMBL" id="JAUIZM010000019">
    <property type="protein sequence ID" value="KAK1352167.1"/>
    <property type="molecule type" value="Genomic_DNA"/>
</dbReference>
<evidence type="ECO:0000313" key="5">
    <source>
        <dbReference type="EMBL" id="KAK1385883.1"/>
    </source>
</evidence>
<proteinExistence type="inferred from homology"/>
<dbReference type="PANTHER" id="PTHR13890:SF35">
    <property type="entry name" value="MAGNESIUM TRANSPORTER MRS2-3"/>
    <property type="match status" value="1"/>
</dbReference>
<feature type="compositionally biased region" description="Pro residues" evidence="3">
    <location>
        <begin position="7"/>
        <end position="18"/>
    </location>
</feature>
<reference evidence="4" key="1">
    <citation type="submission" date="2023-02" db="EMBL/GenBank/DDBJ databases">
        <title>Genome of toxic invasive species Heracleum sosnowskyi carries increased number of genes despite the absence of recent whole-genome duplications.</title>
        <authorList>
            <person name="Schelkunov M."/>
            <person name="Shtratnikova V."/>
            <person name="Makarenko M."/>
            <person name="Klepikova A."/>
            <person name="Omelchenko D."/>
            <person name="Novikova G."/>
            <person name="Obukhova E."/>
            <person name="Bogdanov V."/>
            <person name="Penin A."/>
            <person name="Logacheva M."/>
        </authorList>
    </citation>
    <scope>NUCLEOTIDE SEQUENCE</scope>
    <source>
        <strain evidence="4">Hsosn_3</strain>
        <tissue evidence="4">Leaf</tissue>
    </source>
</reference>
<evidence type="ECO:0000256" key="3">
    <source>
        <dbReference type="SAM" id="MobiDB-lite"/>
    </source>
</evidence>
<comment type="subcellular location">
    <subcellularLocation>
        <location evidence="2">Membrane</location>
        <topology evidence="2">Multi-pass membrane protein</topology>
    </subcellularLocation>
</comment>
<dbReference type="InterPro" id="IPR039204">
    <property type="entry name" value="MRS2-like"/>
</dbReference>
<name>A0AAD8GPP6_9APIA</name>
<evidence type="ECO:0000313" key="6">
    <source>
        <dbReference type="Proteomes" id="UP001237642"/>
    </source>
</evidence>
<evidence type="ECO:0000313" key="4">
    <source>
        <dbReference type="EMBL" id="KAK1352167.1"/>
    </source>
</evidence>
<comment type="caution">
    <text evidence="4">The sequence shown here is derived from an EMBL/GenBank/DDBJ whole genome shotgun (WGS) entry which is preliminary data.</text>
</comment>
<keyword evidence="2" id="KW-0812">Transmembrane</keyword>
<keyword evidence="2" id="KW-0460">Magnesium</keyword>
<dbReference type="AlphaFoldDB" id="A0AAD8GPP6"/>
<protein>
    <recommendedName>
        <fullName evidence="2">Magnesium transporter</fullName>
    </recommendedName>
</protein>
<evidence type="ECO:0000256" key="1">
    <source>
        <dbReference type="ARBA" id="ARBA00007535"/>
    </source>
</evidence>
<dbReference type="Gene3D" id="2.40.128.330">
    <property type="match status" value="1"/>
</dbReference>
<dbReference type="PANTHER" id="PTHR13890">
    <property type="entry name" value="RNA SPLICING PROTEIN MRS2, MITOCHONDRIAL"/>
    <property type="match status" value="1"/>
</dbReference>
<feature type="transmembrane region" description="Helical" evidence="2">
    <location>
        <begin position="450"/>
        <end position="472"/>
    </location>
</feature>
<dbReference type="Proteomes" id="UP001237642">
    <property type="component" value="Unassembled WGS sequence"/>
</dbReference>